<dbReference type="PATRIC" id="fig|86840.3.peg.4856"/>
<comment type="caution">
    <text evidence="1">The sequence shown here is derived from an EMBL/GenBank/DDBJ whole genome shotgun (WGS) entry which is preliminary data.</text>
</comment>
<proteinExistence type="predicted"/>
<organism evidence="1 2">
    <name type="scientific">Pseudomonas cannabina</name>
    <dbReference type="NCBI Taxonomy" id="86840"/>
    <lineage>
        <taxon>Bacteria</taxon>
        <taxon>Pseudomonadati</taxon>
        <taxon>Pseudomonadota</taxon>
        <taxon>Gammaproteobacteria</taxon>
        <taxon>Pseudomonadales</taxon>
        <taxon>Pseudomonadaceae</taxon>
        <taxon>Pseudomonas</taxon>
    </lineage>
</organism>
<protein>
    <submittedName>
        <fullName evidence="1">Uncharacterized protein</fullName>
    </submittedName>
</protein>
<reference evidence="1 2" key="1">
    <citation type="submission" date="2015-09" db="EMBL/GenBank/DDBJ databases">
        <title>Genome announcement of multiple Pseudomonas syringae strains.</title>
        <authorList>
            <person name="Thakur S."/>
            <person name="Wang P.W."/>
            <person name="Gong Y."/>
            <person name="Weir B.S."/>
            <person name="Guttman D.S."/>
        </authorList>
    </citation>
    <scope>NUCLEOTIDE SEQUENCE [LARGE SCALE GENOMIC DNA]</scope>
    <source>
        <strain evidence="1 2">ICMP2823</strain>
    </source>
</reference>
<dbReference type="Proteomes" id="UP000050564">
    <property type="component" value="Unassembled WGS sequence"/>
</dbReference>
<dbReference type="AlphaFoldDB" id="A0A0P9MBV4"/>
<sequence length="91" mass="9757">MVKAISDSRISTGNCPFFCSIRALSRNTQLSLSLDSASITSASQCPLIRSCSFFVGMITNALPLKEALIYSIFRPCNALEALIYLGATAGF</sequence>
<dbReference type="EMBL" id="LJPX01000025">
    <property type="protein sequence ID" value="KPW81501.1"/>
    <property type="molecule type" value="Genomic_DNA"/>
</dbReference>
<name>A0A0P9MBV4_PSECA</name>
<evidence type="ECO:0000313" key="2">
    <source>
        <dbReference type="Proteomes" id="UP000050564"/>
    </source>
</evidence>
<accession>A0A0P9MBV4</accession>
<gene>
    <name evidence="1" type="ORF">ALO81_03420</name>
</gene>
<evidence type="ECO:0000313" key="1">
    <source>
        <dbReference type="EMBL" id="KPW81501.1"/>
    </source>
</evidence>